<name>A0ABQ7LBP9_BRACM</name>
<reference evidence="2 3" key="1">
    <citation type="submission" date="2021-03" db="EMBL/GenBank/DDBJ databases">
        <authorList>
            <person name="King G.J."/>
            <person name="Bancroft I."/>
            <person name="Baten A."/>
            <person name="Bloomfield J."/>
            <person name="Borpatragohain P."/>
            <person name="He Z."/>
            <person name="Irish N."/>
            <person name="Irwin J."/>
            <person name="Liu K."/>
            <person name="Mauleon R.P."/>
            <person name="Moore J."/>
            <person name="Morris R."/>
            <person name="Ostergaard L."/>
            <person name="Wang B."/>
            <person name="Wells R."/>
        </authorList>
    </citation>
    <scope>NUCLEOTIDE SEQUENCE [LARGE SCALE GENOMIC DNA]</scope>
    <source>
        <strain evidence="2">R-o-18</strain>
        <tissue evidence="2">Leaf</tissue>
    </source>
</reference>
<comment type="caution">
    <text evidence="2">The sequence shown here is derived from an EMBL/GenBank/DDBJ whole genome shotgun (WGS) entry which is preliminary data.</text>
</comment>
<evidence type="ECO:0000313" key="2">
    <source>
        <dbReference type="EMBL" id="KAG5383652.1"/>
    </source>
</evidence>
<feature type="compositionally biased region" description="Basic and acidic residues" evidence="1">
    <location>
        <begin position="93"/>
        <end position="103"/>
    </location>
</feature>
<proteinExistence type="predicted"/>
<accession>A0ABQ7LBP9</accession>
<dbReference type="EMBL" id="JADBGQ010000008">
    <property type="protein sequence ID" value="KAG5383652.1"/>
    <property type="molecule type" value="Genomic_DNA"/>
</dbReference>
<feature type="region of interest" description="Disordered" evidence="1">
    <location>
        <begin position="120"/>
        <end position="151"/>
    </location>
</feature>
<gene>
    <name evidence="2" type="primary">A09p027850.1_BraROA</name>
    <name evidence="2" type="ORF">IGI04_035122</name>
</gene>
<evidence type="ECO:0000256" key="1">
    <source>
        <dbReference type="SAM" id="MobiDB-lite"/>
    </source>
</evidence>
<feature type="region of interest" description="Disordered" evidence="1">
    <location>
        <begin position="80"/>
        <end position="103"/>
    </location>
</feature>
<sequence length="237" mass="26886">MIYEKLPKDIASLTSQAPQGIHRLCKKHPMVKIVTSEIDDSRTITLAKNESLNGAFTVIQDKERIYYNIQKKWTSCRSQSPYPPAYVAPQRSGESRSLQDSKAKQNRAFRIQLINFKRQQSMATKPNTSSMNSSSTTSTTSKEHRNQEKQQLQQLRFVWTSEPVRIVNHHANRTFYICCNKEVERLPLRELPSPLKELLGTPGFRVLISVANGMIAFTSTGAHVDHTITGQPGHSFT</sequence>
<feature type="compositionally biased region" description="Low complexity" evidence="1">
    <location>
        <begin position="127"/>
        <end position="140"/>
    </location>
</feature>
<dbReference type="Proteomes" id="UP000823674">
    <property type="component" value="Chromosome A09"/>
</dbReference>
<organism evidence="2 3">
    <name type="scientific">Brassica rapa subsp. trilocularis</name>
    <dbReference type="NCBI Taxonomy" id="1813537"/>
    <lineage>
        <taxon>Eukaryota</taxon>
        <taxon>Viridiplantae</taxon>
        <taxon>Streptophyta</taxon>
        <taxon>Embryophyta</taxon>
        <taxon>Tracheophyta</taxon>
        <taxon>Spermatophyta</taxon>
        <taxon>Magnoliopsida</taxon>
        <taxon>eudicotyledons</taxon>
        <taxon>Gunneridae</taxon>
        <taxon>Pentapetalae</taxon>
        <taxon>rosids</taxon>
        <taxon>malvids</taxon>
        <taxon>Brassicales</taxon>
        <taxon>Brassicaceae</taxon>
        <taxon>Brassiceae</taxon>
        <taxon>Brassica</taxon>
    </lineage>
</organism>
<keyword evidence="3" id="KW-1185">Reference proteome</keyword>
<evidence type="ECO:0000313" key="3">
    <source>
        <dbReference type="Proteomes" id="UP000823674"/>
    </source>
</evidence>
<protein>
    <submittedName>
        <fullName evidence="2">Uncharacterized protein</fullName>
    </submittedName>
</protein>